<dbReference type="Gene3D" id="2.30.30.100">
    <property type="match status" value="1"/>
</dbReference>
<dbReference type="EMBL" id="KB446555">
    <property type="protein sequence ID" value="EME87180.1"/>
    <property type="molecule type" value="Genomic_DNA"/>
</dbReference>
<proteinExistence type="inferred from homology"/>
<evidence type="ECO:0000256" key="7">
    <source>
        <dbReference type="ARBA" id="ARBA00023242"/>
    </source>
</evidence>
<dbReference type="GO" id="GO:0000932">
    <property type="term" value="C:P-body"/>
    <property type="evidence" value="ECO:0007669"/>
    <property type="project" value="TreeGrafter"/>
</dbReference>
<dbReference type="GeneID" id="19337836"/>
<evidence type="ECO:0000256" key="2">
    <source>
        <dbReference type="ARBA" id="ARBA00006850"/>
    </source>
</evidence>
<dbReference type="InterPro" id="IPR013216">
    <property type="entry name" value="Methyltransf_11"/>
</dbReference>
<dbReference type="GO" id="GO:0071013">
    <property type="term" value="C:catalytic step 2 spliceosome"/>
    <property type="evidence" value="ECO:0007669"/>
    <property type="project" value="TreeGrafter"/>
</dbReference>
<evidence type="ECO:0000256" key="1">
    <source>
        <dbReference type="ARBA" id="ARBA00004123"/>
    </source>
</evidence>
<reference evidence="11 12" key="1">
    <citation type="journal article" date="2012" name="PLoS Pathog.">
        <title>Diverse lifestyles and strategies of plant pathogenesis encoded in the genomes of eighteen Dothideomycetes fungi.</title>
        <authorList>
            <person name="Ohm R.A."/>
            <person name="Feau N."/>
            <person name="Henrissat B."/>
            <person name="Schoch C.L."/>
            <person name="Horwitz B.A."/>
            <person name="Barry K.W."/>
            <person name="Condon B.J."/>
            <person name="Copeland A.C."/>
            <person name="Dhillon B."/>
            <person name="Glaser F."/>
            <person name="Hesse C.N."/>
            <person name="Kosti I."/>
            <person name="LaButti K."/>
            <person name="Lindquist E.A."/>
            <person name="Lucas S."/>
            <person name="Salamov A.A."/>
            <person name="Bradshaw R.E."/>
            <person name="Ciuffetti L."/>
            <person name="Hamelin R.C."/>
            <person name="Kema G.H.J."/>
            <person name="Lawrence C."/>
            <person name="Scott J.A."/>
            <person name="Spatafora J.W."/>
            <person name="Turgeon B.G."/>
            <person name="de Wit P.J.G.M."/>
            <person name="Zhong S."/>
            <person name="Goodwin S.B."/>
            <person name="Grigoriev I.V."/>
        </authorList>
    </citation>
    <scope>NUCLEOTIDE SEQUENCE [LARGE SCALE GENOMIC DNA]</scope>
    <source>
        <strain evidence="11 12">CIRAD86</strain>
    </source>
</reference>
<sequence length="1055" mass="116802">MNHSTTLCPVAFTPSAPARKGEAYRNTVIEDAPQVSLRRAPPQRLQARNQVTSPLSDDFPTPKASATYTTLESSPSLSSSSADSDSDQSSLWSKRSSESFDELYDITESESEEVPIKLSTSVKRRVGKKETKSRFPSIIIPSPAQWPTIEKLKSASALSPPLQVNLSPSILAQLQNRNLRVPSTSSTPSLDGSQTSEELARSSCPSTPDVSEVTDVESAWRPPLQLDPSAINLLRQISGEGDSQAQQTVIEIPDEARAEMKEIVDSPPITGCFRIDTSNLAPPNADDADDELSALSVPSPGGFFASLDSTMARKTWAGSEVTPNTSTASEFYGVPFRPVRHSSLPTSTAASFYNVPWNQRPENPVEHVIAIASPTSAQDPITARKVVFSPTDVINEVDEIDETYQDVLLENANANIDRTQLWLFAQDAYMTAICEEDEVVASFRNIADVTPRTPDQERPAFDESSPSKKSVRFAEDKTAAEPSQASTAEDRRISPIHDGTFWEAWRHTKRSRRARDVFEHRQARAEAEQVKRVSLAKQHARQLSGKFEITQAERPAPQRPVSSFLPTAPEDERKELIAQADRERQALDQIQSSSWHIAAQREVNGGKLLTSPIVQTFKGRKDVQVLDLAGQVHCSWAWSVAQEHPDAAVYTTVSTDAEAHVLSSSLDGPGNHHVVASPKLWELPFENNYFDVISARNLYAHLKTIWPKGSAADEWDLTLRECLRILKPGGYLEFDLLDAELVHPDAASQALGVEFAFNLKTRGYEPCSGKSFLPRLKRAGFCDIKRAWMVLPVADVVPRWCDSGKATTAGGERTISVDGTVTDFQAPLTGSTKDVRAMTGLVGGRMWEQWMLKLNSEMGRSEERLLDEVARALDQGGKGNASWKCLVGWARKDLYHVIEVKLKQANSLRCNFNFPKSNLDAPDSTINADRLLLVDMLFFSFFKTLVNHEVTVELKNDISIRGTLKSVDQYLNIKLDDISVVDEMSYPHLSSVKNVFIRGSVVRYVHLPAAAVDTPLLEDATRREQRPRKPLLKPSKAKVRHDFHISTCTIAITKS</sequence>
<dbReference type="Gene3D" id="3.40.50.150">
    <property type="entry name" value="Vaccinia Virus protein VP39"/>
    <property type="match status" value="1"/>
</dbReference>
<dbReference type="SUPFAM" id="SSF53335">
    <property type="entry name" value="S-adenosyl-L-methionine-dependent methyltransferases"/>
    <property type="match status" value="1"/>
</dbReference>
<dbReference type="SUPFAM" id="SSF50182">
    <property type="entry name" value="Sm-like ribonucleoproteins"/>
    <property type="match status" value="1"/>
</dbReference>
<dbReference type="GO" id="GO:0003723">
    <property type="term" value="F:RNA binding"/>
    <property type="evidence" value="ECO:0007669"/>
    <property type="project" value="UniProtKB-KW"/>
</dbReference>
<organism evidence="11 12">
    <name type="scientific">Pseudocercospora fijiensis (strain CIRAD86)</name>
    <name type="common">Black leaf streak disease fungus</name>
    <name type="synonym">Mycosphaerella fijiensis</name>
    <dbReference type="NCBI Taxonomy" id="383855"/>
    <lineage>
        <taxon>Eukaryota</taxon>
        <taxon>Fungi</taxon>
        <taxon>Dikarya</taxon>
        <taxon>Ascomycota</taxon>
        <taxon>Pezizomycotina</taxon>
        <taxon>Dothideomycetes</taxon>
        <taxon>Dothideomycetidae</taxon>
        <taxon>Mycosphaerellales</taxon>
        <taxon>Mycosphaerellaceae</taxon>
        <taxon>Pseudocercospora</taxon>
    </lineage>
</organism>
<dbReference type="PANTHER" id="PTHR13829:SF2">
    <property type="entry name" value="U6 SNRNA-ASSOCIATED SM-LIKE PROTEIN LSM2"/>
    <property type="match status" value="1"/>
</dbReference>
<keyword evidence="3" id="KW-0507">mRNA processing</keyword>
<feature type="region of interest" description="Disordered" evidence="9">
    <location>
        <begin position="450"/>
        <end position="491"/>
    </location>
</feature>
<evidence type="ECO:0000256" key="8">
    <source>
        <dbReference type="ARBA" id="ARBA00023274"/>
    </source>
</evidence>
<dbReference type="eggNOG" id="KOG3448">
    <property type="taxonomic scope" value="Eukaryota"/>
</dbReference>
<dbReference type="Pfam" id="PF08241">
    <property type="entry name" value="Methyltransf_11"/>
    <property type="match status" value="1"/>
</dbReference>
<dbReference type="FunFam" id="2.30.30.100:FF:000009">
    <property type="entry name" value="U6 snRNA-associated Sm-like protein LSm2"/>
    <property type="match status" value="1"/>
</dbReference>
<evidence type="ECO:0000256" key="5">
    <source>
        <dbReference type="ARBA" id="ARBA00022884"/>
    </source>
</evidence>
<keyword evidence="6" id="KW-0508">mRNA splicing</keyword>
<feature type="domain" description="Sm" evidence="10">
    <location>
        <begin position="937"/>
        <end position="1011"/>
    </location>
</feature>
<dbReference type="OrthoDB" id="10256176at2759"/>
<keyword evidence="8" id="KW-0687">Ribonucleoprotein</keyword>
<evidence type="ECO:0000256" key="6">
    <source>
        <dbReference type="ARBA" id="ARBA00023187"/>
    </source>
</evidence>
<dbReference type="Proteomes" id="UP000016932">
    <property type="component" value="Unassembled WGS sequence"/>
</dbReference>
<evidence type="ECO:0000256" key="9">
    <source>
        <dbReference type="SAM" id="MobiDB-lite"/>
    </source>
</evidence>
<keyword evidence="4" id="KW-0747">Spliceosome</keyword>
<dbReference type="STRING" id="383855.N1Q5J8"/>
<dbReference type="KEGG" id="pfj:MYCFIDRAFT_212793"/>
<feature type="compositionally biased region" description="Polar residues" evidence="9">
    <location>
        <begin position="46"/>
        <end position="55"/>
    </location>
</feature>
<dbReference type="GO" id="GO:0008757">
    <property type="term" value="F:S-adenosylmethionine-dependent methyltransferase activity"/>
    <property type="evidence" value="ECO:0007669"/>
    <property type="project" value="InterPro"/>
</dbReference>
<dbReference type="InterPro" id="IPR047575">
    <property type="entry name" value="Sm"/>
</dbReference>
<dbReference type="PROSITE" id="PS52002">
    <property type="entry name" value="SM"/>
    <property type="match status" value="1"/>
</dbReference>
<dbReference type="GO" id="GO:1990726">
    <property type="term" value="C:Lsm1-7-Pat1 complex"/>
    <property type="evidence" value="ECO:0007669"/>
    <property type="project" value="TreeGrafter"/>
</dbReference>
<evidence type="ECO:0000256" key="4">
    <source>
        <dbReference type="ARBA" id="ARBA00022728"/>
    </source>
</evidence>
<feature type="compositionally biased region" description="Polar residues" evidence="9">
    <location>
        <begin position="179"/>
        <end position="209"/>
    </location>
</feature>
<feature type="region of interest" description="Disordered" evidence="9">
    <location>
        <begin position="179"/>
        <end position="216"/>
    </location>
</feature>
<dbReference type="CDD" id="cd01725">
    <property type="entry name" value="LSm2"/>
    <property type="match status" value="1"/>
</dbReference>
<evidence type="ECO:0000313" key="11">
    <source>
        <dbReference type="EMBL" id="EME87180.1"/>
    </source>
</evidence>
<evidence type="ECO:0000256" key="3">
    <source>
        <dbReference type="ARBA" id="ARBA00022664"/>
    </source>
</evidence>
<keyword evidence="7" id="KW-0539">Nucleus</keyword>
<protein>
    <recommendedName>
        <fullName evidence="10">Sm domain-containing protein</fullName>
    </recommendedName>
</protein>
<feature type="compositionally biased region" description="Low complexity" evidence="9">
    <location>
        <begin position="71"/>
        <end position="94"/>
    </location>
</feature>
<accession>N1Q5J8</accession>
<dbReference type="GO" id="GO:0000398">
    <property type="term" value="P:mRNA splicing, via spliceosome"/>
    <property type="evidence" value="ECO:0007669"/>
    <property type="project" value="TreeGrafter"/>
</dbReference>
<keyword evidence="5" id="KW-0694">RNA-binding</keyword>
<evidence type="ECO:0000313" key="12">
    <source>
        <dbReference type="Proteomes" id="UP000016932"/>
    </source>
</evidence>
<gene>
    <name evidence="11" type="ORF">MYCFIDRAFT_212793</name>
</gene>
<dbReference type="InterPro" id="IPR016654">
    <property type="entry name" value="U6_snRNA_Lsm2"/>
</dbReference>
<dbReference type="GO" id="GO:0046540">
    <property type="term" value="C:U4/U6 x U5 tri-snRNP complex"/>
    <property type="evidence" value="ECO:0007669"/>
    <property type="project" value="TreeGrafter"/>
</dbReference>
<dbReference type="AlphaFoldDB" id="N1Q5J8"/>
<dbReference type="Pfam" id="PF01423">
    <property type="entry name" value="LSM"/>
    <property type="match status" value="1"/>
</dbReference>
<dbReference type="HOGENOM" id="CLU_005788_0_0_1"/>
<dbReference type="SMART" id="SM00651">
    <property type="entry name" value="Sm"/>
    <property type="match status" value="1"/>
</dbReference>
<comment type="subcellular location">
    <subcellularLocation>
        <location evidence="1">Nucleus</location>
    </subcellularLocation>
</comment>
<keyword evidence="12" id="KW-1185">Reference proteome</keyword>
<evidence type="ECO:0000259" key="10">
    <source>
        <dbReference type="PROSITE" id="PS52002"/>
    </source>
</evidence>
<dbReference type="PANTHER" id="PTHR13829">
    <property type="entry name" value="SNRNP CORE PROTEIN FAMILY MEMBER"/>
    <property type="match status" value="1"/>
</dbReference>
<dbReference type="GO" id="GO:0071011">
    <property type="term" value="C:precatalytic spliceosome"/>
    <property type="evidence" value="ECO:0007669"/>
    <property type="project" value="TreeGrafter"/>
</dbReference>
<dbReference type="GO" id="GO:0005688">
    <property type="term" value="C:U6 snRNP"/>
    <property type="evidence" value="ECO:0007669"/>
    <property type="project" value="TreeGrafter"/>
</dbReference>
<feature type="region of interest" description="Disordered" evidence="9">
    <location>
        <begin position="1"/>
        <end position="94"/>
    </location>
</feature>
<comment type="similarity">
    <text evidence="2">Belongs to the snRNP Sm proteins family.</text>
</comment>
<name>N1Q5J8_PSEFD</name>
<dbReference type="InterPro" id="IPR010920">
    <property type="entry name" value="LSM_dom_sf"/>
</dbReference>
<dbReference type="RefSeq" id="XP_007920716.1">
    <property type="nucleotide sequence ID" value="XM_007922525.1"/>
</dbReference>
<dbReference type="InterPro" id="IPR001163">
    <property type="entry name" value="Sm_dom_euk/arc"/>
</dbReference>
<dbReference type="VEuPathDB" id="FungiDB:MYCFIDRAFT_212793"/>
<dbReference type="InterPro" id="IPR029063">
    <property type="entry name" value="SAM-dependent_MTases_sf"/>
</dbReference>